<keyword evidence="9 11" id="KW-0406">Ion transport</keyword>
<evidence type="ECO:0000256" key="2">
    <source>
        <dbReference type="ARBA" id="ARBA00022448"/>
    </source>
</evidence>
<feature type="transmembrane region" description="Helical" evidence="11">
    <location>
        <begin position="65"/>
        <end position="86"/>
    </location>
</feature>
<evidence type="ECO:0000256" key="9">
    <source>
        <dbReference type="ARBA" id="ARBA00023065"/>
    </source>
</evidence>
<feature type="transmembrane region" description="Helical" evidence="11">
    <location>
        <begin position="333"/>
        <end position="363"/>
    </location>
</feature>
<feature type="transmembrane region" description="Helical" evidence="11">
    <location>
        <begin position="26"/>
        <end position="44"/>
    </location>
</feature>
<sequence>MHLLSWGYFLLSFELKKINYGCNHNLSALKFAYSTFLLPLHTFYKDKKMTSECNSKQKHFQSLSLIGVVVTLGIVYGDIGTSPLYVMKAIVRAGNVFDPNYIIGAVSCIIWTLTLQTTVKYVLIALRADNRGEGGILALYALIRKRSKAWLYLLAIIGASTLVADGVITPSITVLSAIEGLKTYEPETPVIPICLCIISVLFFIQQFGTRAIGKFFGPLMLVWFAMMGFVGSIHISDYWLILKAFNPYYALELLIQSPEWFIILGAVFLCTTGAEALYSDLGHCGIKNIRVSWVFVKTMLVLNYLGQGAWIISNPEAVTPGINPFYAIIPRGILFFGIVMATIAAVIASQALISGSFTIFSEAMNLKFWPRIKIKYPTQLKGQLYIPMVNSALLVLCIIVIVFFQSSENMEAAYGLSITITMLMTTFLLLAYLSQKAVNKFVIALFGIIFIGLESIFCAANMFKFFHGGWVTVLIASLLFLVMYVWHNGKQLRSRQVNSMDVREQYKIISDIKNDKSIPKFATNMVFLSKLAGQYEIEQKILYSIINKHPMRADHYILLHIDYQDEPSTLAYEFFTLVPDTLYRINLKLGFRVHPFVSRYFRQIIEELVQNGEFTLDSCYPSLEKHNIPANFIFVLINRIYVALNMYSMKEHFIMNLYSIIGKMRINVSRSLGLDTSNVIVENVPLNIPVKSTAHTISPVRITNLDPIEEDIQGI</sequence>
<feature type="transmembrane region" description="Helical" evidence="11">
    <location>
        <begin position="190"/>
        <end position="208"/>
    </location>
</feature>
<feature type="transmembrane region" description="Helical" evidence="11">
    <location>
        <begin position="441"/>
        <end position="463"/>
    </location>
</feature>
<feature type="transmembrane region" description="Helical" evidence="11">
    <location>
        <begin position="384"/>
        <end position="406"/>
    </location>
</feature>
<dbReference type="Pfam" id="PF22776">
    <property type="entry name" value="K_trans_C"/>
    <property type="match status" value="1"/>
</dbReference>
<evidence type="ECO:0000256" key="8">
    <source>
        <dbReference type="ARBA" id="ARBA00022989"/>
    </source>
</evidence>
<proteinExistence type="inferred from homology"/>
<feature type="transmembrane region" description="Helical" evidence="11">
    <location>
        <begin position="469"/>
        <end position="486"/>
    </location>
</feature>
<comment type="similarity">
    <text evidence="11">Belongs to the HAK/KUP transporter (TC 2.A.72) family.</text>
</comment>
<feature type="domain" description="K+ potassium transporter integral membrane" evidence="12">
    <location>
        <begin position="69"/>
        <end position="503"/>
    </location>
</feature>
<accession>A0A379DVX3</accession>
<keyword evidence="7 11" id="KW-0630">Potassium</keyword>
<evidence type="ECO:0000259" key="13">
    <source>
        <dbReference type="Pfam" id="PF22776"/>
    </source>
</evidence>
<dbReference type="InterPro" id="IPR053952">
    <property type="entry name" value="K_trans_C"/>
</dbReference>
<evidence type="ECO:0000256" key="3">
    <source>
        <dbReference type="ARBA" id="ARBA00022475"/>
    </source>
</evidence>
<keyword evidence="5 11" id="KW-0812">Transmembrane</keyword>
<dbReference type="PANTHER" id="PTHR30540">
    <property type="entry name" value="OSMOTIC STRESS POTASSIUM TRANSPORTER"/>
    <property type="match status" value="1"/>
</dbReference>
<feature type="transmembrane region" description="Helical" evidence="11">
    <location>
        <begin position="291"/>
        <end position="313"/>
    </location>
</feature>
<dbReference type="Pfam" id="PF02705">
    <property type="entry name" value="K_trans"/>
    <property type="match status" value="1"/>
</dbReference>
<dbReference type="EMBL" id="UGTL01000001">
    <property type="protein sequence ID" value="SUB84638.1"/>
    <property type="molecule type" value="Genomic_DNA"/>
</dbReference>
<dbReference type="AlphaFoldDB" id="A0A379DVX3"/>
<evidence type="ECO:0000313" key="15">
    <source>
        <dbReference type="Proteomes" id="UP000254072"/>
    </source>
</evidence>
<keyword evidence="2 11" id="KW-0813">Transport</keyword>
<feature type="transmembrane region" description="Helical" evidence="11">
    <location>
        <begin position="149"/>
        <end position="178"/>
    </location>
</feature>
<feature type="domain" description="K+ potassium transporter C-terminal" evidence="13">
    <location>
        <begin position="525"/>
        <end position="680"/>
    </location>
</feature>
<evidence type="ECO:0000256" key="1">
    <source>
        <dbReference type="ARBA" id="ARBA00004141"/>
    </source>
</evidence>
<dbReference type="InterPro" id="IPR003855">
    <property type="entry name" value="K+_transporter"/>
</dbReference>
<dbReference type="GO" id="GO:0005886">
    <property type="term" value="C:plasma membrane"/>
    <property type="evidence" value="ECO:0007669"/>
    <property type="project" value="UniProtKB-SubCell"/>
</dbReference>
<evidence type="ECO:0000313" key="14">
    <source>
        <dbReference type="EMBL" id="SUB84638.1"/>
    </source>
</evidence>
<feature type="transmembrane region" description="Helical" evidence="11">
    <location>
        <begin position="412"/>
        <end position="434"/>
    </location>
</feature>
<name>A0A379DVX3_9BACT</name>
<evidence type="ECO:0000256" key="6">
    <source>
        <dbReference type="ARBA" id="ARBA00022847"/>
    </source>
</evidence>
<evidence type="ECO:0000256" key="10">
    <source>
        <dbReference type="ARBA" id="ARBA00023136"/>
    </source>
</evidence>
<dbReference type="HAMAP" id="MF_01522">
    <property type="entry name" value="Kup"/>
    <property type="match status" value="1"/>
</dbReference>
<evidence type="ECO:0000256" key="11">
    <source>
        <dbReference type="HAMAP-Rule" id="MF_01522"/>
    </source>
</evidence>
<protein>
    <recommendedName>
        <fullName evidence="11">Probable potassium transport system protein Kup</fullName>
    </recommendedName>
</protein>
<keyword evidence="8 11" id="KW-1133">Transmembrane helix</keyword>
<comment type="catalytic activity">
    <reaction evidence="11">
        <text>K(+)(in) + H(+)(in) = K(+)(out) + H(+)(out)</text>
        <dbReference type="Rhea" id="RHEA:28490"/>
        <dbReference type="ChEBI" id="CHEBI:15378"/>
        <dbReference type="ChEBI" id="CHEBI:29103"/>
    </reaction>
</comment>
<dbReference type="PANTHER" id="PTHR30540:SF83">
    <property type="entry name" value="K+ POTASSIUM TRANSPORTER"/>
    <property type="match status" value="1"/>
</dbReference>
<feature type="transmembrane region" description="Helical" evidence="11">
    <location>
        <begin position="101"/>
        <end position="128"/>
    </location>
</feature>
<dbReference type="InterPro" id="IPR053951">
    <property type="entry name" value="K_trans_N"/>
</dbReference>
<evidence type="ECO:0000259" key="12">
    <source>
        <dbReference type="Pfam" id="PF02705"/>
    </source>
</evidence>
<evidence type="ECO:0000256" key="7">
    <source>
        <dbReference type="ARBA" id="ARBA00022958"/>
    </source>
</evidence>
<evidence type="ECO:0000256" key="5">
    <source>
        <dbReference type="ARBA" id="ARBA00022692"/>
    </source>
</evidence>
<reference evidence="14 15" key="1">
    <citation type="submission" date="2018-06" db="EMBL/GenBank/DDBJ databases">
        <authorList>
            <consortium name="Pathogen Informatics"/>
            <person name="Doyle S."/>
        </authorList>
    </citation>
    <scope>NUCLEOTIDE SEQUENCE [LARGE SCALE GENOMIC DNA]</scope>
    <source>
        <strain evidence="14 15">NCTC11157</strain>
    </source>
</reference>
<keyword evidence="10 11" id="KW-0472">Membrane</keyword>
<gene>
    <name evidence="11" type="primary">kup</name>
    <name evidence="14" type="ORF">NCTC11157_00344</name>
</gene>
<feature type="transmembrane region" description="Helical" evidence="11">
    <location>
        <begin position="220"/>
        <end position="240"/>
    </location>
</feature>
<dbReference type="Proteomes" id="UP000254072">
    <property type="component" value="Unassembled WGS sequence"/>
</dbReference>
<keyword evidence="6 11" id="KW-0769">Symport</keyword>
<comment type="subcellular location">
    <subcellularLocation>
        <location evidence="11">Cell membrane</location>
        <topology evidence="11">Multi-pass membrane protein</topology>
    </subcellularLocation>
    <subcellularLocation>
        <location evidence="1">Membrane</location>
        <topology evidence="1">Multi-pass membrane protein</topology>
    </subcellularLocation>
</comment>
<keyword evidence="3 11" id="KW-1003">Cell membrane</keyword>
<organism evidence="14 15">
    <name type="scientific">Prevotella disiens</name>
    <dbReference type="NCBI Taxonomy" id="28130"/>
    <lineage>
        <taxon>Bacteria</taxon>
        <taxon>Pseudomonadati</taxon>
        <taxon>Bacteroidota</taxon>
        <taxon>Bacteroidia</taxon>
        <taxon>Bacteroidales</taxon>
        <taxon>Prevotellaceae</taxon>
        <taxon>Prevotella</taxon>
    </lineage>
</organism>
<evidence type="ECO:0000256" key="4">
    <source>
        <dbReference type="ARBA" id="ARBA00022538"/>
    </source>
</evidence>
<keyword evidence="4 11" id="KW-0633">Potassium transport</keyword>
<dbReference type="GO" id="GO:0015293">
    <property type="term" value="F:symporter activity"/>
    <property type="evidence" value="ECO:0007669"/>
    <property type="project" value="UniProtKB-UniRule"/>
</dbReference>
<comment type="function">
    <text evidence="11">Transport of potassium into the cell. Likely operates as a K(+):H(+) symporter.</text>
</comment>
<dbReference type="InterPro" id="IPR023051">
    <property type="entry name" value="Kup"/>
</dbReference>
<dbReference type="GO" id="GO:0015079">
    <property type="term" value="F:potassium ion transmembrane transporter activity"/>
    <property type="evidence" value="ECO:0007669"/>
    <property type="project" value="UniProtKB-UniRule"/>
</dbReference>